<dbReference type="PANTHER" id="PTHR11802:SF472">
    <property type="entry name" value="SERINE CARBOXYPEPTIDASE CPVL-RELATED"/>
    <property type="match status" value="1"/>
</dbReference>
<evidence type="ECO:0000313" key="8">
    <source>
        <dbReference type="Proteomes" id="UP000762676"/>
    </source>
</evidence>
<evidence type="ECO:0000256" key="1">
    <source>
        <dbReference type="ARBA" id="ARBA00009431"/>
    </source>
</evidence>
<keyword evidence="2 7" id="KW-0121">Carboxypeptidase</keyword>
<sequence>MAASTTFAANGITLLVAITIKSAIYTDFAESTKPLHLSPFIARGEAGKARALSEVKDACKPEVRSDCDVTIPESFSGFITVNKVFGKHLFFWYFPSQENADAPVVVWLNGGPGITSMLGLFWENGPLQPKRRYDSCIPGCSTDQSQAAGEIIPGEFEPRNESWTGPFSMLYIDNPVGTGYSYQEGKNPRKMITQDEYAEDLYQFLEQFYQLFPDSSRKELYIGGQSYGGKYASALAYRIHEAKIRGKSKLPLTGIYLGSPFFAPEIMIPAQIDYLYSIGVVTRSQADKHKADMNAVIKKYNAGKMGRKISTETLLGKIFFKNLPSNDNFVTGEKVDYSVTESIMASERVRQAVHAGSLPFHAVNYDVHERMGFDYLSSTRDKLGALLDTGSYKVLIFNGDFDPVITSGAVEEAVLEIPWLGHVDYAKQSRQMWYWPTKLDPVGDFKLFGFYTQSRDLCRVVVHGAGHHVPHDQMSISREMMEQFVGFGCVFTMPF</sequence>
<dbReference type="InterPro" id="IPR029058">
    <property type="entry name" value="AB_hydrolase_fold"/>
</dbReference>
<dbReference type="PRINTS" id="PR00724">
    <property type="entry name" value="CRBOXYPTASEC"/>
</dbReference>
<keyword evidence="3" id="KW-0645">Protease</keyword>
<organism evidence="7 8">
    <name type="scientific">Elysia marginata</name>
    <dbReference type="NCBI Taxonomy" id="1093978"/>
    <lineage>
        <taxon>Eukaryota</taxon>
        <taxon>Metazoa</taxon>
        <taxon>Spiralia</taxon>
        <taxon>Lophotrochozoa</taxon>
        <taxon>Mollusca</taxon>
        <taxon>Gastropoda</taxon>
        <taxon>Heterobranchia</taxon>
        <taxon>Euthyneura</taxon>
        <taxon>Panpulmonata</taxon>
        <taxon>Sacoglossa</taxon>
        <taxon>Placobranchoidea</taxon>
        <taxon>Plakobranchidae</taxon>
        <taxon>Elysia</taxon>
    </lineage>
</organism>
<keyword evidence="6" id="KW-0325">Glycoprotein</keyword>
<dbReference type="AlphaFoldDB" id="A0AAV4IQ45"/>
<evidence type="ECO:0000256" key="5">
    <source>
        <dbReference type="ARBA" id="ARBA00022801"/>
    </source>
</evidence>
<dbReference type="GO" id="GO:0006508">
    <property type="term" value="P:proteolysis"/>
    <property type="evidence" value="ECO:0007669"/>
    <property type="project" value="UniProtKB-KW"/>
</dbReference>
<keyword evidence="8" id="KW-1185">Reference proteome</keyword>
<dbReference type="Pfam" id="PF00450">
    <property type="entry name" value="Peptidase_S10"/>
    <property type="match status" value="1"/>
</dbReference>
<evidence type="ECO:0000256" key="3">
    <source>
        <dbReference type="ARBA" id="ARBA00022670"/>
    </source>
</evidence>
<evidence type="ECO:0000256" key="6">
    <source>
        <dbReference type="ARBA" id="ARBA00023180"/>
    </source>
</evidence>
<dbReference type="PANTHER" id="PTHR11802">
    <property type="entry name" value="SERINE PROTEASE FAMILY S10 SERINE CARBOXYPEPTIDASE"/>
    <property type="match status" value="1"/>
</dbReference>
<dbReference type="GO" id="GO:0004185">
    <property type="term" value="F:serine-type carboxypeptidase activity"/>
    <property type="evidence" value="ECO:0007669"/>
    <property type="project" value="InterPro"/>
</dbReference>
<reference evidence="7 8" key="1">
    <citation type="journal article" date="2021" name="Elife">
        <title>Chloroplast acquisition without the gene transfer in kleptoplastic sea slugs, Plakobranchus ocellatus.</title>
        <authorList>
            <person name="Maeda T."/>
            <person name="Takahashi S."/>
            <person name="Yoshida T."/>
            <person name="Shimamura S."/>
            <person name="Takaki Y."/>
            <person name="Nagai Y."/>
            <person name="Toyoda A."/>
            <person name="Suzuki Y."/>
            <person name="Arimoto A."/>
            <person name="Ishii H."/>
            <person name="Satoh N."/>
            <person name="Nishiyama T."/>
            <person name="Hasebe M."/>
            <person name="Maruyama T."/>
            <person name="Minagawa J."/>
            <person name="Obokata J."/>
            <person name="Shigenobu S."/>
        </authorList>
    </citation>
    <scope>NUCLEOTIDE SEQUENCE [LARGE SCALE GENOMIC DNA]</scope>
</reference>
<evidence type="ECO:0000256" key="4">
    <source>
        <dbReference type="ARBA" id="ARBA00022729"/>
    </source>
</evidence>
<evidence type="ECO:0000313" key="7">
    <source>
        <dbReference type="EMBL" id="GFS12693.1"/>
    </source>
</evidence>
<dbReference type="InterPro" id="IPR001563">
    <property type="entry name" value="Peptidase_S10"/>
</dbReference>
<dbReference type="Proteomes" id="UP000762676">
    <property type="component" value="Unassembled WGS sequence"/>
</dbReference>
<comment type="caution">
    <text evidence="7">The sequence shown here is derived from an EMBL/GenBank/DDBJ whole genome shotgun (WGS) entry which is preliminary data.</text>
</comment>
<dbReference type="EMBL" id="BMAT01006438">
    <property type="protein sequence ID" value="GFS12693.1"/>
    <property type="molecule type" value="Genomic_DNA"/>
</dbReference>
<name>A0AAV4IQ45_9GAST</name>
<protein>
    <submittedName>
        <fullName evidence="7">Carboxypeptidase</fullName>
    </submittedName>
</protein>
<keyword evidence="4" id="KW-0732">Signal</keyword>
<dbReference type="SUPFAM" id="SSF53474">
    <property type="entry name" value="alpha/beta-Hydrolases"/>
    <property type="match status" value="1"/>
</dbReference>
<gene>
    <name evidence="7" type="ORF">ElyMa_003118000</name>
</gene>
<comment type="similarity">
    <text evidence="1">Belongs to the peptidase S10 family.</text>
</comment>
<accession>A0AAV4IQ45</accession>
<dbReference type="Gene3D" id="3.40.50.1820">
    <property type="entry name" value="alpha/beta hydrolase"/>
    <property type="match status" value="1"/>
</dbReference>
<proteinExistence type="inferred from homology"/>
<keyword evidence="5" id="KW-0378">Hydrolase</keyword>
<evidence type="ECO:0000256" key="2">
    <source>
        <dbReference type="ARBA" id="ARBA00022645"/>
    </source>
</evidence>